<evidence type="ECO:0000313" key="1">
    <source>
        <dbReference type="EMBL" id="PRQ53285.1"/>
    </source>
</evidence>
<dbReference type="Proteomes" id="UP000238479">
    <property type="component" value="Chromosome 2"/>
</dbReference>
<evidence type="ECO:0000313" key="2">
    <source>
        <dbReference type="Proteomes" id="UP000238479"/>
    </source>
</evidence>
<dbReference type="EMBL" id="PDCK01000040">
    <property type="protein sequence ID" value="PRQ53285.1"/>
    <property type="molecule type" value="Genomic_DNA"/>
</dbReference>
<accession>A0A2P6S3N9</accession>
<sequence length="70" mass="8093">MLRIKIMTVQLYIAKIVYPKPNAMPIYGFESVFTCKAYIIVTRPDLFLASLRAAMALLYGLEHKLYAFFN</sequence>
<comment type="caution">
    <text evidence="1">The sequence shown here is derived from an EMBL/GenBank/DDBJ whole genome shotgun (WGS) entry which is preliminary data.</text>
</comment>
<protein>
    <submittedName>
        <fullName evidence="1">Uncharacterized protein</fullName>
    </submittedName>
</protein>
<keyword evidence="2" id="KW-1185">Reference proteome</keyword>
<dbReference type="AlphaFoldDB" id="A0A2P6S3N9"/>
<gene>
    <name evidence="1" type="ORF">RchiOBHm_Chr2g0164861</name>
</gene>
<dbReference type="Gramene" id="PRQ53285">
    <property type="protein sequence ID" value="PRQ53285"/>
    <property type="gene ID" value="RchiOBHm_Chr2g0164861"/>
</dbReference>
<organism evidence="1 2">
    <name type="scientific">Rosa chinensis</name>
    <name type="common">China rose</name>
    <dbReference type="NCBI Taxonomy" id="74649"/>
    <lineage>
        <taxon>Eukaryota</taxon>
        <taxon>Viridiplantae</taxon>
        <taxon>Streptophyta</taxon>
        <taxon>Embryophyta</taxon>
        <taxon>Tracheophyta</taxon>
        <taxon>Spermatophyta</taxon>
        <taxon>Magnoliopsida</taxon>
        <taxon>eudicotyledons</taxon>
        <taxon>Gunneridae</taxon>
        <taxon>Pentapetalae</taxon>
        <taxon>rosids</taxon>
        <taxon>fabids</taxon>
        <taxon>Rosales</taxon>
        <taxon>Rosaceae</taxon>
        <taxon>Rosoideae</taxon>
        <taxon>Rosoideae incertae sedis</taxon>
        <taxon>Rosa</taxon>
    </lineage>
</organism>
<proteinExistence type="predicted"/>
<name>A0A2P6S3N9_ROSCH</name>
<reference evidence="1 2" key="1">
    <citation type="journal article" date="2018" name="Nat. Genet.">
        <title>The Rosa genome provides new insights in the design of modern roses.</title>
        <authorList>
            <person name="Bendahmane M."/>
        </authorList>
    </citation>
    <scope>NUCLEOTIDE SEQUENCE [LARGE SCALE GENOMIC DNA]</scope>
    <source>
        <strain evidence="2">cv. Old Blush</strain>
    </source>
</reference>